<evidence type="ECO:0000256" key="1">
    <source>
        <dbReference type="ARBA" id="ARBA00005189"/>
    </source>
</evidence>
<proteinExistence type="predicted"/>
<dbReference type="PANTHER" id="PTHR10434">
    <property type="entry name" value="1-ACYL-SN-GLYCEROL-3-PHOSPHATE ACYLTRANSFERASE"/>
    <property type="match status" value="1"/>
</dbReference>
<dbReference type="Pfam" id="PF01553">
    <property type="entry name" value="Acyltransferase"/>
    <property type="match status" value="1"/>
</dbReference>
<reference evidence="5 6" key="1">
    <citation type="submission" date="2018-06" db="EMBL/GenBank/DDBJ databases">
        <title>Genomic Encyclopedia of Type Strains, Phase IV (KMG-IV): sequencing the most valuable type-strain genomes for metagenomic binning, comparative biology and taxonomic classification.</title>
        <authorList>
            <person name="Goeker M."/>
        </authorList>
    </citation>
    <scope>NUCLEOTIDE SEQUENCE [LARGE SCALE GENOMIC DNA]</scope>
    <source>
        <strain evidence="5 6">DSM 25520</strain>
    </source>
</reference>
<dbReference type="EMBL" id="QNRQ01000006">
    <property type="protein sequence ID" value="RBP38770.1"/>
    <property type="molecule type" value="Genomic_DNA"/>
</dbReference>
<dbReference type="InterPro" id="IPR002123">
    <property type="entry name" value="Plipid/glycerol_acylTrfase"/>
</dbReference>
<dbReference type="OrthoDB" id="9812274at2"/>
<evidence type="ECO:0000313" key="5">
    <source>
        <dbReference type="EMBL" id="RBP38770.1"/>
    </source>
</evidence>
<protein>
    <submittedName>
        <fullName evidence="5">1-acyl-sn-glycerol-3-phosphate acyltransferase</fullName>
    </submittedName>
</protein>
<evidence type="ECO:0000256" key="3">
    <source>
        <dbReference type="ARBA" id="ARBA00023315"/>
    </source>
</evidence>
<accession>A0A366H942</accession>
<organism evidence="5 6">
    <name type="scientific">Eoetvoesiella caeni</name>
    <dbReference type="NCBI Taxonomy" id="645616"/>
    <lineage>
        <taxon>Bacteria</taxon>
        <taxon>Pseudomonadati</taxon>
        <taxon>Pseudomonadota</taxon>
        <taxon>Betaproteobacteria</taxon>
        <taxon>Burkholderiales</taxon>
        <taxon>Alcaligenaceae</taxon>
        <taxon>Eoetvoesiella</taxon>
    </lineage>
</organism>
<dbReference type="SMART" id="SM00563">
    <property type="entry name" value="PlsC"/>
    <property type="match status" value="1"/>
</dbReference>
<comment type="pathway">
    <text evidence="1">Lipid metabolism.</text>
</comment>
<dbReference type="GO" id="GO:0006654">
    <property type="term" value="P:phosphatidic acid biosynthetic process"/>
    <property type="evidence" value="ECO:0007669"/>
    <property type="project" value="TreeGrafter"/>
</dbReference>
<keyword evidence="6" id="KW-1185">Reference proteome</keyword>
<feature type="domain" description="Phospholipid/glycerol acyltransferase" evidence="4">
    <location>
        <begin position="71"/>
        <end position="186"/>
    </location>
</feature>
<comment type="caution">
    <text evidence="5">The sequence shown here is derived from an EMBL/GenBank/DDBJ whole genome shotgun (WGS) entry which is preliminary data.</text>
</comment>
<dbReference type="GO" id="GO:0003841">
    <property type="term" value="F:1-acylglycerol-3-phosphate O-acyltransferase activity"/>
    <property type="evidence" value="ECO:0007669"/>
    <property type="project" value="TreeGrafter"/>
</dbReference>
<evidence type="ECO:0000256" key="2">
    <source>
        <dbReference type="ARBA" id="ARBA00022679"/>
    </source>
</evidence>
<name>A0A366H942_9BURK</name>
<gene>
    <name evidence="5" type="ORF">DFR37_10661</name>
</gene>
<keyword evidence="3 5" id="KW-0012">Acyltransferase</keyword>
<evidence type="ECO:0000313" key="6">
    <source>
        <dbReference type="Proteomes" id="UP000253628"/>
    </source>
</evidence>
<dbReference type="Proteomes" id="UP000253628">
    <property type="component" value="Unassembled WGS sequence"/>
</dbReference>
<keyword evidence="2 5" id="KW-0808">Transferase</keyword>
<dbReference type="PANTHER" id="PTHR10434:SF40">
    <property type="entry name" value="1-ACYL-SN-GLYCEROL-3-PHOSPHATE ACYLTRANSFERASE"/>
    <property type="match status" value="1"/>
</dbReference>
<sequence length="245" mass="27733">MAAIRSFLFLLFLVVTVIPYAFACMLWAPLPLRMRYRLTMGWPRLAIWGARVITGIRWQIKGADNFPDGPAIVLSKHQSAWETLFLPSHLPREACFVYKRELHRVPFFGWGLALLRMIPIDRAKRRDAFEQVVQLGRQRLDEGRWPVLFPEGTRIAPGKTGRYKMGGALLAVRTGAGVIPIAHNAGECWPRNAFIKKPGLITVSIGPFIESAGLDAEALNQKVQQWIEDEMRRLNPERYGPGSTT</sequence>
<evidence type="ECO:0000259" key="4">
    <source>
        <dbReference type="SMART" id="SM00563"/>
    </source>
</evidence>
<dbReference type="RefSeq" id="WP_113933551.1">
    <property type="nucleotide sequence ID" value="NZ_JACCEU010000007.1"/>
</dbReference>
<dbReference type="SUPFAM" id="SSF69593">
    <property type="entry name" value="Glycerol-3-phosphate (1)-acyltransferase"/>
    <property type="match status" value="1"/>
</dbReference>
<dbReference type="CDD" id="cd07989">
    <property type="entry name" value="LPLAT_AGPAT-like"/>
    <property type="match status" value="1"/>
</dbReference>
<dbReference type="AlphaFoldDB" id="A0A366H942"/>